<keyword evidence="7" id="KW-1185">Reference proteome</keyword>
<name>A0AAW2BUM6_9ROSI</name>
<protein>
    <recommendedName>
        <fullName evidence="5">Bulb-type lectin domain-containing protein</fullName>
    </recommendedName>
</protein>
<organism evidence="6 7">
    <name type="scientific">Lithocarpus litseifolius</name>
    <dbReference type="NCBI Taxonomy" id="425828"/>
    <lineage>
        <taxon>Eukaryota</taxon>
        <taxon>Viridiplantae</taxon>
        <taxon>Streptophyta</taxon>
        <taxon>Embryophyta</taxon>
        <taxon>Tracheophyta</taxon>
        <taxon>Spermatophyta</taxon>
        <taxon>Magnoliopsida</taxon>
        <taxon>eudicotyledons</taxon>
        <taxon>Gunneridae</taxon>
        <taxon>Pentapetalae</taxon>
        <taxon>rosids</taxon>
        <taxon>fabids</taxon>
        <taxon>Fagales</taxon>
        <taxon>Fagaceae</taxon>
        <taxon>Lithocarpus</taxon>
    </lineage>
</organism>
<comment type="caution">
    <text evidence="6">The sequence shown here is derived from an EMBL/GenBank/DDBJ whole genome shotgun (WGS) entry which is preliminary data.</text>
</comment>
<dbReference type="Pfam" id="PF01453">
    <property type="entry name" value="B_lectin"/>
    <property type="match status" value="1"/>
</dbReference>
<proteinExistence type="predicted"/>
<accession>A0AAW2BUM6</accession>
<dbReference type="InterPro" id="IPR001480">
    <property type="entry name" value="Bulb-type_lectin_dom"/>
</dbReference>
<dbReference type="InterPro" id="IPR036426">
    <property type="entry name" value="Bulb-type_lectin_dom_sf"/>
</dbReference>
<sequence length="327" mass="35969">MNSRISPLIAFMLLFFSLCFQSTNNTVTDTILPGQSLTHPETIVSRNGIFELCFFSPGHSTKNYLAIRFKNVSEQSVVWVANREYPFPDSTAVLSFNQVGDLVISDGKMTYAVTSTSAGNGTYAMLLDTGNLILTNRVFELFWLSFDRPTDTLLPGMTLGYSWPLTSWKSLEDPAPGNFSLRLGDPRLGDRLTIMEGPDVYWTAKKFILISAIPFVVELKSRHRKRPGDPNRIGKCDLTRTGIVDVDVGNGDPDEELFGLDPSELPHAALLNKGRDIVIIRDVSADRVESVLLLALLLEPHEPGGAVVVDLVAGLRASSCGAPRQRP</sequence>
<evidence type="ECO:0000313" key="7">
    <source>
        <dbReference type="Proteomes" id="UP001459277"/>
    </source>
</evidence>
<evidence type="ECO:0000256" key="3">
    <source>
        <dbReference type="ARBA" id="ARBA00023180"/>
    </source>
</evidence>
<dbReference type="SUPFAM" id="SSF51110">
    <property type="entry name" value="alpha-D-mannose-specific plant lectins"/>
    <property type="match status" value="1"/>
</dbReference>
<dbReference type="PANTHER" id="PTHR32444:SF118">
    <property type="entry name" value="OS09G0551150 PROTEIN"/>
    <property type="match status" value="1"/>
</dbReference>
<evidence type="ECO:0000313" key="6">
    <source>
        <dbReference type="EMBL" id="KAK9989547.1"/>
    </source>
</evidence>
<evidence type="ECO:0000259" key="5">
    <source>
        <dbReference type="PROSITE" id="PS50927"/>
    </source>
</evidence>
<dbReference type="Proteomes" id="UP001459277">
    <property type="component" value="Unassembled WGS sequence"/>
</dbReference>
<dbReference type="Gene3D" id="2.90.10.10">
    <property type="entry name" value="Bulb-type lectin domain"/>
    <property type="match status" value="1"/>
</dbReference>
<dbReference type="EMBL" id="JAZDWU010000010">
    <property type="protein sequence ID" value="KAK9989547.1"/>
    <property type="molecule type" value="Genomic_DNA"/>
</dbReference>
<evidence type="ECO:0000256" key="1">
    <source>
        <dbReference type="ARBA" id="ARBA00022729"/>
    </source>
</evidence>
<feature type="chain" id="PRO_5043878644" description="Bulb-type lectin domain-containing protein" evidence="4">
    <location>
        <begin position="22"/>
        <end position="327"/>
    </location>
</feature>
<evidence type="ECO:0000256" key="4">
    <source>
        <dbReference type="SAM" id="SignalP"/>
    </source>
</evidence>
<gene>
    <name evidence="6" type="ORF">SO802_029786</name>
</gene>
<feature type="signal peptide" evidence="4">
    <location>
        <begin position="1"/>
        <end position="21"/>
    </location>
</feature>
<keyword evidence="1 4" id="KW-0732">Signal</keyword>
<reference evidence="6 7" key="1">
    <citation type="submission" date="2024-01" db="EMBL/GenBank/DDBJ databases">
        <title>A telomere-to-telomere, gap-free genome of sweet tea (Lithocarpus litseifolius).</title>
        <authorList>
            <person name="Zhou J."/>
        </authorList>
    </citation>
    <scope>NUCLEOTIDE SEQUENCE [LARGE SCALE GENOMIC DNA]</scope>
    <source>
        <strain evidence="6">Zhou-2022a</strain>
        <tissue evidence="6">Leaf</tissue>
    </source>
</reference>
<keyword evidence="3" id="KW-0325">Glycoprotein</keyword>
<keyword evidence="2" id="KW-1015">Disulfide bond</keyword>
<dbReference type="PROSITE" id="PS50927">
    <property type="entry name" value="BULB_LECTIN"/>
    <property type="match status" value="1"/>
</dbReference>
<dbReference type="PANTHER" id="PTHR32444">
    <property type="entry name" value="BULB-TYPE LECTIN DOMAIN-CONTAINING PROTEIN"/>
    <property type="match status" value="1"/>
</dbReference>
<feature type="domain" description="Bulb-type lectin" evidence="5">
    <location>
        <begin position="28"/>
        <end position="147"/>
    </location>
</feature>
<evidence type="ECO:0000256" key="2">
    <source>
        <dbReference type="ARBA" id="ARBA00023157"/>
    </source>
</evidence>
<dbReference type="SMART" id="SM00108">
    <property type="entry name" value="B_lectin"/>
    <property type="match status" value="1"/>
</dbReference>
<dbReference type="AlphaFoldDB" id="A0AAW2BUM6"/>
<dbReference type="CDD" id="cd00028">
    <property type="entry name" value="B_lectin"/>
    <property type="match status" value="1"/>
</dbReference>